<evidence type="ECO:0000256" key="2">
    <source>
        <dbReference type="SAM" id="Phobius"/>
    </source>
</evidence>
<keyword evidence="2" id="KW-0472">Membrane</keyword>
<dbReference type="CDD" id="cd22579">
    <property type="entry name" value="MPEG1_P2"/>
    <property type="match status" value="1"/>
</dbReference>
<name>A0ABM1AA59_APLCA</name>
<reference evidence="6" key="1">
    <citation type="submission" date="2025-08" db="UniProtKB">
        <authorList>
            <consortium name="RefSeq"/>
        </authorList>
    </citation>
    <scope>IDENTIFICATION</scope>
</reference>
<feature type="region of interest" description="Disordered" evidence="1">
    <location>
        <begin position="748"/>
        <end position="769"/>
    </location>
</feature>
<dbReference type="RefSeq" id="XP_012943770.1">
    <property type="nucleotide sequence ID" value="XM_013088316.2"/>
</dbReference>
<dbReference type="GeneID" id="101864334"/>
<dbReference type="PANTHER" id="PTHR31463:SF1">
    <property type="entry name" value="MACROPHAGE-EXPRESSED GENE 1 PROTEIN"/>
    <property type="match status" value="1"/>
</dbReference>
<evidence type="ECO:0000313" key="5">
    <source>
        <dbReference type="Proteomes" id="UP000694888"/>
    </source>
</evidence>
<keyword evidence="3" id="KW-0732">Signal</keyword>
<feature type="domain" description="MACPF" evidence="4">
    <location>
        <begin position="38"/>
        <end position="367"/>
    </location>
</feature>
<dbReference type="InterPro" id="IPR039707">
    <property type="entry name" value="MPEG1"/>
</dbReference>
<protein>
    <submittedName>
        <fullName evidence="6">Macrophage-expressed gene 1 protein</fullName>
    </submittedName>
</protein>
<evidence type="ECO:0000313" key="6">
    <source>
        <dbReference type="RefSeq" id="XP_012943770.1"/>
    </source>
</evidence>
<keyword evidence="5" id="KW-1185">Reference proteome</keyword>
<evidence type="ECO:0000256" key="3">
    <source>
        <dbReference type="SAM" id="SignalP"/>
    </source>
</evidence>
<organism evidence="5 6">
    <name type="scientific">Aplysia californica</name>
    <name type="common">California sea hare</name>
    <dbReference type="NCBI Taxonomy" id="6500"/>
    <lineage>
        <taxon>Eukaryota</taxon>
        <taxon>Metazoa</taxon>
        <taxon>Spiralia</taxon>
        <taxon>Lophotrochozoa</taxon>
        <taxon>Mollusca</taxon>
        <taxon>Gastropoda</taxon>
        <taxon>Heterobranchia</taxon>
        <taxon>Euthyneura</taxon>
        <taxon>Tectipleura</taxon>
        <taxon>Aplysiida</taxon>
        <taxon>Aplysioidea</taxon>
        <taxon>Aplysiidae</taxon>
        <taxon>Aplysia</taxon>
    </lineage>
</organism>
<dbReference type="PROSITE" id="PS51412">
    <property type="entry name" value="MACPF_2"/>
    <property type="match status" value="1"/>
</dbReference>
<evidence type="ECO:0000259" key="4">
    <source>
        <dbReference type="PROSITE" id="PS51412"/>
    </source>
</evidence>
<gene>
    <name evidence="6" type="primary">LOC101864334</name>
</gene>
<accession>A0ABM1AA59</accession>
<evidence type="ECO:0000256" key="1">
    <source>
        <dbReference type="SAM" id="MobiDB-lite"/>
    </source>
</evidence>
<feature type="signal peptide" evidence="3">
    <location>
        <begin position="1"/>
        <end position="20"/>
    </location>
</feature>
<feature type="transmembrane region" description="Helical" evidence="2">
    <location>
        <begin position="699"/>
        <end position="726"/>
    </location>
</feature>
<dbReference type="PANTHER" id="PTHR31463">
    <property type="entry name" value="MACROPHAGE-EXPRESSED GENE 1 PROTEIN"/>
    <property type="match status" value="1"/>
</dbReference>
<keyword evidence="2" id="KW-0812">Transmembrane</keyword>
<sequence>MKLFLVLTLLAAVFCGGSESRTVVESPAQSNVLEDFQSDYPVGDARWCMDRARKNKFDLNRFEVLPGLGWDNLRNVEAGMVVSYNFTQCKVTDDGRFLIPDSVFTVPIKSSTVQSFAEVIDTWLNTSSTTSHTVNVQASLSLSKFAASGSFSYEHTHLKSKQVEDAAVTVRVQLRYSRYESKLQPDPVLSPGFKSRLLEMAASIELNNTDQARYDGQLLVRDYGTHYLTNVVAGAALVKDDYLRKKYISSQEESKTNILAKASASFFSVFKMSASYGYSSDSKTDTSYNKQVTNSYIKAHGGPLLGANATAEKWIAGVDLNLVPVDRAGEPLYFLVTERMLPELPRGTVAELEKIVRHSVELYYEMNTIRGCTKIGAPNFSFSANFDDGSCHKEATNMTFGGVYQTCSDSGRFLNKNPCSGLQQVNPLTGKFSCPPNYQAVKLHSGAVRTSESQRNCHHCWLFFHCCHTDQYQATGTYTSYWCAATGPVPEDSGYLFGGLFTNQQENPVTRTHACPANFYALRLFTDLQVCLSDDFELSSGQSMPFGGFFSCDSGNPLSTGPVHPVSSSGTLKADARPSLGAFMASNNGNDHKSNQKCPHGYSQHIATTVQGCSVHYCILSGFLSGPLTPPVKRPPYIDPPSVPAVAEDNLLMFDLNSQTWLKNEKAREYQTVLMTKLNVASPEEAEMKLSQTTGGSGLSVGAAAGISVAVTLACVAIATVVVVVVQRRRSKGRGTYRRLVEESFEPRSNYGSAAPGSSDVPGTVVSVD</sequence>
<proteinExistence type="predicted"/>
<dbReference type="Pfam" id="PF01823">
    <property type="entry name" value="MACPF"/>
    <property type="match status" value="1"/>
</dbReference>
<dbReference type="InterPro" id="IPR020864">
    <property type="entry name" value="MACPF"/>
</dbReference>
<keyword evidence="2" id="KW-1133">Transmembrane helix</keyword>
<dbReference type="SMART" id="SM00457">
    <property type="entry name" value="MACPF"/>
    <property type="match status" value="1"/>
</dbReference>
<feature type="chain" id="PRO_5045074946" evidence="3">
    <location>
        <begin position="21"/>
        <end position="769"/>
    </location>
</feature>
<dbReference type="Proteomes" id="UP000694888">
    <property type="component" value="Unplaced"/>
</dbReference>